<sequence length="64" mass="7194">MPLVELEEQPIIQGDDMFKNIIDNLIHCSTREAVLQVVCPSTGSKFDDKLSTLYFNIVDDHGEA</sequence>
<reference evidence="1 2" key="1">
    <citation type="submission" date="2020-09" db="EMBL/GenBank/DDBJ databases">
        <title>De no assembly of potato wild relative species, Solanum commersonii.</title>
        <authorList>
            <person name="Cho K."/>
        </authorList>
    </citation>
    <scope>NUCLEOTIDE SEQUENCE [LARGE SCALE GENOMIC DNA]</scope>
    <source>
        <strain evidence="1">LZ3.2</strain>
        <tissue evidence="1">Leaf</tissue>
    </source>
</reference>
<accession>A0A9J5WW04</accession>
<organism evidence="1 2">
    <name type="scientific">Solanum commersonii</name>
    <name type="common">Commerson's wild potato</name>
    <name type="synonym">Commerson's nightshade</name>
    <dbReference type="NCBI Taxonomy" id="4109"/>
    <lineage>
        <taxon>Eukaryota</taxon>
        <taxon>Viridiplantae</taxon>
        <taxon>Streptophyta</taxon>
        <taxon>Embryophyta</taxon>
        <taxon>Tracheophyta</taxon>
        <taxon>Spermatophyta</taxon>
        <taxon>Magnoliopsida</taxon>
        <taxon>eudicotyledons</taxon>
        <taxon>Gunneridae</taxon>
        <taxon>Pentapetalae</taxon>
        <taxon>asterids</taxon>
        <taxon>lamiids</taxon>
        <taxon>Solanales</taxon>
        <taxon>Solanaceae</taxon>
        <taxon>Solanoideae</taxon>
        <taxon>Solaneae</taxon>
        <taxon>Solanum</taxon>
    </lineage>
</organism>
<evidence type="ECO:0000313" key="2">
    <source>
        <dbReference type="Proteomes" id="UP000824120"/>
    </source>
</evidence>
<dbReference type="EMBL" id="JACXVP010000010">
    <property type="protein sequence ID" value="KAG5580009.1"/>
    <property type="molecule type" value="Genomic_DNA"/>
</dbReference>
<dbReference type="Proteomes" id="UP000824120">
    <property type="component" value="Chromosome 10"/>
</dbReference>
<name>A0A9J5WW04_SOLCO</name>
<gene>
    <name evidence="1" type="ORF">H5410_050636</name>
</gene>
<dbReference type="AlphaFoldDB" id="A0A9J5WW04"/>
<keyword evidence="2" id="KW-1185">Reference proteome</keyword>
<protein>
    <submittedName>
        <fullName evidence="1">Uncharacterized protein</fullName>
    </submittedName>
</protein>
<proteinExistence type="predicted"/>
<evidence type="ECO:0000313" key="1">
    <source>
        <dbReference type="EMBL" id="KAG5580009.1"/>
    </source>
</evidence>
<comment type="caution">
    <text evidence="1">The sequence shown here is derived from an EMBL/GenBank/DDBJ whole genome shotgun (WGS) entry which is preliminary data.</text>
</comment>